<dbReference type="PANTHER" id="PTHR43464:SF19">
    <property type="entry name" value="UBIQUINONE BIOSYNTHESIS O-METHYLTRANSFERASE, MITOCHONDRIAL"/>
    <property type="match status" value="1"/>
</dbReference>
<sequence length="236" mass="26781">MNSSWSRAQVEDLLQTEPFGYQRIELPFGLATPGDDRRPTADRIFPADMTGKSVLDLGCNSGYFCFEALRRGAVRVVGVDHSATAIRGARKLAECLGVEADFQVRDWNSDPLTERFDYVLCLNVLHHLDNPLLVLDQLIAATREKLVMEMAGLGFHTVRRRLSMLPLFTVLFSRSPVIYVGREKKPVAGRDRPKVKYYITEAAMKNLLLRRQDDFARIEHGKSQFKGRYLVIGHRG</sequence>
<evidence type="ECO:0000256" key="1">
    <source>
        <dbReference type="ARBA" id="ARBA00022603"/>
    </source>
</evidence>
<keyword evidence="3" id="KW-0949">S-adenosyl-L-methionine</keyword>
<proteinExistence type="predicted"/>
<dbReference type="SUPFAM" id="SSF53335">
    <property type="entry name" value="S-adenosyl-L-methionine-dependent methyltransferases"/>
    <property type="match status" value="1"/>
</dbReference>
<keyword evidence="2" id="KW-0808">Transferase</keyword>
<dbReference type="RefSeq" id="WP_109907151.1">
    <property type="nucleotide sequence ID" value="NZ_QGLE01000010.1"/>
</dbReference>
<keyword evidence="6" id="KW-1185">Reference proteome</keyword>
<dbReference type="Pfam" id="PF13847">
    <property type="entry name" value="Methyltransf_31"/>
    <property type="match status" value="1"/>
</dbReference>
<dbReference type="GO" id="GO:0032259">
    <property type="term" value="P:methylation"/>
    <property type="evidence" value="ECO:0007669"/>
    <property type="project" value="UniProtKB-KW"/>
</dbReference>
<reference evidence="5 6" key="1">
    <citation type="submission" date="2018-05" db="EMBL/GenBank/DDBJ databases">
        <title>Zavarzinia sp. HR-AS.</title>
        <authorList>
            <person name="Lee Y."/>
            <person name="Jeon C.O."/>
        </authorList>
    </citation>
    <scope>NUCLEOTIDE SEQUENCE [LARGE SCALE GENOMIC DNA]</scope>
    <source>
        <strain evidence="5 6">HR-AS</strain>
    </source>
</reference>
<dbReference type="EMBL" id="QGLE01000010">
    <property type="protein sequence ID" value="PWR20153.1"/>
    <property type="molecule type" value="Genomic_DNA"/>
</dbReference>
<evidence type="ECO:0000256" key="2">
    <source>
        <dbReference type="ARBA" id="ARBA00022679"/>
    </source>
</evidence>
<dbReference type="GO" id="GO:0008168">
    <property type="term" value="F:methyltransferase activity"/>
    <property type="evidence" value="ECO:0007669"/>
    <property type="project" value="UniProtKB-KW"/>
</dbReference>
<dbReference type="AlphaFoldDB" id="A0A317E421"/>
<dbReference type="PANTHER" id="PTHR43464">
    <property type="entry name" value="METHYLTRANSFERASE"/>
    <property type="match status" value="1"/>
</dbReference>
<accession>A0A317E421</accession>
<keyword evidence="1" id="KW-0489">Methyltransferase</keyword>
<evidence type="ECO:0000313" key="6">
    <source>
        <dbReference type="Proteomes" id="UP000245461"/>
    </source>
</evidence>
<dbReference type="OrthoDB" id="9765084at2"/>
<dbReference type="Proteomes" id="UP000245461">
    <property type="component" value="Unassembled WGS sequence"/>
</dbReference>
<dbReference type="Gene3D" id="3.40.50.150">
    <property type="entry name" value="Vaccinia Virus protein VP39"/>
    <property type="match status" value="1"/>
</dbReference>
<organism evidence="5 6">
    <name type="scientific">Zavarzinia aquatilis</name>
    <dbReference type="NCBI Taxonomy" id="2211142"/>
    <lineage>
        <taxon>Bacteria</taxon>
        <taxon>Pseudomonadati</taxon>
        <taxon>Pseudomonadota</taxon>
        <taxon>Alphaproteobacteria</taxon>
        <taxon>Rhodospirillales</taxon>
        <taxon>Zavarziniaceae</taxon>
        <taxon>Zavarzinia</taxon>
    </lineage>
</organism>
<feature type="domain" description="Methyltransferase" evidence="4">
    <location>
        <begin position="51"/>
        <end position="145"/>
    </location>
</feature>
<dbReference type="InterPro" id="IPR029063">
    <property type="entry name" value="SAM-dependent_MTases_sf"/>
</dbReference>
<gene>
    <name evidence="5" type="ORF">DKG74_15820</name>
</gene>
<dbReference type="CDD" id="cd02440">
    <property type="entry name" value="AdoMet_MTases"/>
    <property type="match status" value="1"/>
</dbReference>
<dbReference type="InterPro" id="IPR025714">
    <property type="entry name" value="Methyltranfer_dom"/>
</dbReference>
<name>A0A317E421_9PROT</name>
<evidence type="ECO:0000256" key="3">
    <source>
        <dbReference type="ARBA" id="ARBA00022691"/>
    </source>
</evidence>
<comment type="caution">
    <text evidence="5">The sequence shown here is derived from an EMBL/GenBank/DDBJ whole genome shotgun (WGS) entry which is preliminary data.</text>
</comment>
<protein>
    <recommendedName>
        <fullName evidence="4">Methyltransferase domain-containing protein</fullName>
    </recommendedName>
</protein>
<evidence type="ECO:0000313" key="5">
    <source>
        <dbReference type="EMBL" id="PWR20153.1"/>
    </source>
</evidence>
<evidence type="ECO:0000259" key="4">
    <source>
        <dbReference type="Pfam" id="PF13847"/>
    </source>
</evidence>